<dbReference type="InterPro" id="IPR008979">
    <property type="entry name" value="Galactose-bd-like_sf"/>
</dbReference>
<dbReference type="SUPFAM" id="SSF49785">
    <property type="entry name" value="Galactose-binding domain-like"/>
    <property type="match status" value="1"/>
</dbReference>
<dbReference type="PROSITE" id="PS51114">
    <property type="entry name" value="FBA"/>
    <property type="match status" value="1"/>
</dbReference>
<proteinExistence type="predicted"/>
<evidence type="ECO:0000259" key="3">
    <source>
        <dbReference type="PROSITE" id="PS51114"/>
    </source>
</evidence>
<evidence type="ECO:0000256" key="1">
    <source>
        <dbReference type="ARBA" id="ARBA00022786"/>
    </source>
</evidence>
<dbReference type="SMART" id="SM01198">
    <property type="entry name" value="FBA"/>
    <property type="match status" value="1"/>
</dbReference>
<dbReference type="SUPFAM" id="SSF81383">
    <property type="entry name" value="F-box domain"/>
    <property type="match status" value="1"/>
</dbReference>
<dbReference type="InterPro" id="IPR036047">
    <property type="entry name" value="F-box-like_dom_sf"/>
</dbReference>
<feature type="domain" description="F-box" evidence="2">
    <location>
        <begin position="16"/>
        <end position="63"/>
    </location>
</feature>
<protein>
    <recommendedName>
        <fullName evidence="6">F-box only protein 6-like</fullName>
    </recommendedName>
</protein>
<evidence type="ECO:0000259" key="2">
    <source>
        <dbReference type="PROSITE" id="PS50181"/>
    </source>
</evidence>
<gene>
    <name evidence="4" type="ORF">NHX12_012320</name>
</gene>
<dbReference type="PROSITE" id="PS50181">
    <property type="entry name" value="FBOX"/>
    <property type="match status" value="1"/>
</dbReference>
<dbReference type="InterPro" id="IPR039752">
    <property type="entry name" value="F-box_only"/>
</dbReference>
<dbReference type="Proteomes" id="UP001148018">
    <property type="component" value="Unassembled WGS sequence"/>
</dbReference>
<reference evidence="4" key="1">
    <citation type="submission" date="2022-07" db="EMBL/GenBank/DDBJ databases">
        <title>Chromosome-level genome of Muraenolepis orangiensis.</title>
        <authorList>
            <person name="Kim J."/>
        </authorList>
    </citation>
    <scope>NUCLEOTIDE SEQUENCE</scope>
    <source>
        <strain evidence="4">KU_S4_2022</strain>
        <tissue evidence="4">Muscle</tissue>
    </source>
</reference>
<dbReference type="EMBL" id="JANIIK010000117">
    <property type="protein sequence ID" value="KAJ3585913.1"/>
    <property type="molecule type" value="Genomic_DNA"/>
</dbReference>
<dbReference type="GO" id="GO:0031146">
    <property type="term" value="P:SCF-dependent proteasomal ubiquitin-dependent protein catabolic process"/>
    <property type="evidence" value="ECO:0007669"/>
    <property type="project" value="TreeGrafter"/>
</dbReference>
<dbReference type="GO" id="GO:0005737">
    <property type="term" value="C:cytoplasm"/>
    <property type="evidence" value="ECO:0007669"/>
    <property type="project" value="UniProtKB-ARBA"/>
</dbReference>
<dbReference type="GO" id="GO:0019005">
    <property type="term" value="C:SCF ubiquitin ligase complex"/>
    <property type="evidence" value="ECO:0007669"/>
    <property type="project" value="TreeGrafter"/>
</dbReference>
<dbReference type="Gene3D" id="2.60.120.260">
    <property type="entry name" value="Galactose-binding domain-like"/>
    <property type="match status" value="1"/>
</dbReference>
<feature type="domain" description="FBA" evidence="3">
    <location>
        <begin position="84"/>
        <end position="261"/>
    </location>
</feature>
<evidence type="ECO:0000313" key="5">
    <source>
        <dbReference type="Proteomes" id="UP001148018"/>
    </source>
</evidence>
<dbReference type="PANTHER" id="PTHR12125">
    <property type="entry name" value="F-BOX ONLY PROTEIN 6-LIKE PROTEIN"/>
    <property type="match status" value="1"/>
</dbReference>
<dbReference type="InterPro" id="IPR007397">
    <property type="entry name" value="F-box-assoc_dom"/>
</dbReference>
<dbReference type="Gene3D" id="1.20.1280.50">
    <property type="match status" value="1"/>
</dbReference>
<evidence type="ECO:0000313" key="4">
    <source>
        <dbReference type="EMBL" id="KAJ3585913.1"/>
    </source>
</evidence>
<name>A0A9Q0I5S9_9TELE</name>
<dbReference type="Pfam" id="PF12937">
    <property type="entry name" value="F-box-like"/>
    <property type="match status" value="1"/>
</dbReference>
<dbReference type="InterPro" id="IPR001810">
    <property type="entry name" value="F-box_dom"/>
</dbReference>
<evidence type="ECO:0008006" key="6">
    <source>
        <dbReference type="Google" id="ProtNLM"/>
    </source>
</evidence>
<dbReference type="GO" id="GO:0036503">
    <property type="term" value="P:ERAD pathway"/>
    <property type="evidence" value="ECO:0007669"/>
    <property type="project" value="TreeGrafter"/>
</dbReference>
<dbReference type="GO" id="GO:0061630">
    <property type="term" value="F:ubiquitin protein ligase activity"/>
    <property type="evidence" value="ECO:0007669"/>
    <property type="project" value="TreeGrafter"/>
</dbReference>
<dbReference type="Pfam" id="PF04300">
    <property type="entry name" value="FBA"/>
    <property type="match status" value="1"/>
</dbReference>
<dbReference type="FunFam" id="1.20.1280.50:FF:000002">
    <property type="entry name" value="F-box only protein 44"/>
    <property type="match status" value="1"/>
</dbReference>
<dbReference type="PANTHER" id="PTHR12125:SF12">
    <property type="entry name" value="F-BOX ONLY PROTEIN 6"/>
    <property type="match status" value="1"/>
</dbReference>
<comment type="caution">
    <text evidence="4">The sequence shown here is derived from an EMBL/GenBank/DDBJ whole genome shotgun (WGS) entry which is preliminary data.</text>
</comment>
<dbReference type="SMART" id="SM00256">
    <property type="entry name" value="FBOX"/>
    <property type="match status" value="1"/>
</dbReference>
<dbReference type="AlphaFoldDB" id="A0A9Q0I5S9"/>
<dbReference type="FunFam" id="2.60.120.260:FF:000012">
    <property type="entry name" value="F-box only protein 2"/>
    <property type="match status" value="1"/>
</dbReference>
<keyword evidence="5" id="KW-1185">Reference proteome</keyword>
<dbReference type="GO" id="GO:0006516">
    <property type="term" value="P:glycoprotein catabolic process"/>
    <property type="evidence" value="ECO:0007669"/>
    <property type="project" value="TreeGrafter"/>
</dbReference>
<organism evidence="4 5">
    <name type="scientific">Muraenolepis orangiensis</name>
    <name type="common">Patagonian moray cod</name>
    <dbReference type="NCBI Taxonomy" id="630683"/>
    <lineage>
        <taxon>Eukaryota</taxon>
        <taxon>Metazoa</taxon>
        <taxon>Chordata</taxon>
        <taxon>Craniata</taxon>
        <taxon>Vertebrata</taxon>
        <taxon>Euteleostomi</taxon>
        <taxon>Actinopterygii</taxon>
        <taxon>Neopterygii</taxon>
        <taxon>Teleostei</taxon>
        <taxon>Neoteleostei</taxon>
        <taxon>Acanthomorphata</taxon>
        <taxon>Zeiogadaria</taxon>
        <taxon>Gadariae</taxon>
        <taxon>Gadiformes</taxon>
        <taxon>Muraenolepidoidei</taxon>
        <taxon>Muraenolepididae</taxon>
        <taxon>Muraenolepis</taxon>
    </lineage>
</organism>
<accession>A0A9Q0I5S9</accession>
<sequence length="265" mass="31232">MFKPHWLGWSRSATRSSGGMSLPPELLQEIFVHLPAHQVVLVGRRVCREWRALADSESLWRERCRREGYQPSDEALVLKDWKMFYFLTKARRNLLKNPRADEGLRHWNIVSNMGDGWRVENVMKTHPNEGTTKNFVTSYGPCSKSLLVDLRKEGYNNYLMDKVKPHIRVTDWYAPRFDCASEYEFRVELQNKNKKVLHVFAPEKVRFEQWNDQNWNKMTHVFKNYGPGVQYVNFVHGGQDKQFWKGWYGVRVTDSCVEICPSEGV</sequence>
<keyword evidence="1" id="KW-0833">Ubl conjugation pathway</keyword>
<dbReference type="OrthoDB" id="1107553at2759"/>